<proteinExistence type="predicted"/>
<protein>
    <recommendedName>
        <fullName evidence="3">TIR domain-containing protein</fullName>
    </recommendedName>
</protein>
<dbReference type="EMBL" id="JALLPB020000255">
    <property type="protein sequence ID" value="KAL3811523.1"/>
    <property type="molecule type" value="Genomic_DNA"/>
</dbReference>
<evidence type="ECO:0008006" key="3">
    <source>
        <dbReference type="Google" id="ProtNLM"/>
    </source>
</evidence>
<reference evidence="1 2" key="1">
    <citation type="submission" date="2024-10" db="EMBL/GenBank/DDBJ databases">
        <title>Updated reference genomes for cyclostephanoid diatoms.</title>
        <authorList>
            <person name="Roberts W.R."/>
            <person name="Alverson A.J."/>
        </authorList>
    </citation>
    <scope>NUCLEOTIDE SEQUENCE [LARGE SCALE GENOMIC DNA]</scope>
    <source>
        <strain evidence="1 2">AJA228-03</strain>
    </source>
</reference>
<sequence>MNRDLESLLWGLEEANENFPRSLIGARFMLRLVVGGSEGDSIPIRAPSSRSCAPPPPPRRSEPDCHTVFLSHRVNDTSESFHDLIDAACEYADAIINAGIVRIVQVVNSSMSSLPSNLHRLFPDVNSVQIVNCPCFSSLSTAVTQFGQLTHLSCFDCPSLTSLESLSSLTVESQLDSLEFTRCGLRATSEDDWAPGIVGLAGVGSGPRTSGDYINIMIRECDSLDRIPASIGLLSGTTKGLVLLYLKRNMNLRHLPHVLGEIPQLSRLVIDGCTKITRLPWSLSGNEIELWDMEALVSSLGLAREGRAWPFFTIEPGMLDSYFSIYRKRLCRGFFKLVVLVGRSRRRAIDRLCSPGGMWYERSRESFLSAVADMSRSGACGVVSTK</sequence>
<comment type="caution">
    <text evidence="1">The sequence shown here is derived from an EMBL/GenBank/DDBJ whole genome shotgun (WGS) entry which is preliminary data.</text>
</comment>
<dbReference type="Gene3D" id="3.80.10.10">
    <property type="entry name" value="Ribonuclease Inhibitor"/>
    <property type="match status" value="1"/>
</dbReference>
<evidence type="ECO:0000313" key="2">
    <source>
        <dbReference type="Proteomes" id="UP001530377"/>
    </source>
</evidence>
<keyword evidence="2" id="KW-1185">Reference proteome</keyword>
<dbReference type="AlphaFoldDB" id="A0ABD3RF73"/>
<evidence type="ECO:0000313" key="1">
    <source>
        <dbReference type="EMBL" id="KAL3811523.1"/>
    </source>
</evidence>
<dbReference type="InterPro" id="IPR032675">
    <property type="entry name" value="LRR_dom_sf"/>
</dbReference>
<dbReference type="Proteomes" id="UP001530377">
    <property type="component" value="Unassembled WGS sequence"/>
</dbReference>
<name>A0ABD3RF73_9STRA</name>
<gene>
    <name evidence="1" type="ORF">ACHAXA_010299</name>
</gene>
<dbReference type="SUPFAM" id="SSF52047">
    <property type="entry name" value="RNI-like"/>
    <property type="match status" value="1"/>
</dbReference>
<organism evidence="1 2">
    <name type="scientific">Cyclostephanos tholiformis</name>
    <dbReference type="NCBI Taxonomy" id="382380"/>
    <lineage>
        <taxon>Eukaryota</taxon>
        <taxon>Sar</taxon>
        <taxon>Stramenopiles</taxon>
        <taxon>Ochrophyta</taxon>
        <taxon>Bacillariophyta</taxon>
        <taxon>Coscinodiscophyceae</taxon>
        <taxon>Thalassiosirophycidae</taxon>
        <taxon>Stephanodiscales</taxon>
        <taxon>Stephanodiscaceae</taxon>
        <taxon>Cyclostephanos</taxon>
    </lineage>
</organism>
<accession>A0ABD3RF73</accession>